<dbReference type="AlphaFoldDB" id="A0A3S5AAK8"/>
<evidence type="ECO:0000313" key="2">
    <source>
        <dbReference type="EMBL" id="VEL24204.1"/>
    </source>
</evidence>
<name>A0A3S5AAK8_9PLAT</name>
<gene>
    <name evidence="2" type="ORF">PXEA_LOCUS17644</name>
</gene>
<dbReference type="Proteomes" id="UP000784294">
    <property type="component" value="Unassembled WGS sequence"/>
</dbReference>
<organism evidence="2 3">
    <name type="scientific">Protopolystoma xenopodis</name>
    <dbReference type="NCBI Taxonomy" id="117903"/>
    <lineage>
        <taxon>Eukaryota</taxon>
        <taxon>Metazoa</taxon>
        <taxon>Spiralia</taxon>
        <taxon>Lophotrochozoa</taxon>
        <taxon>Platyhelminthes</taxon>
        <taxon>Monogenea</taxon>
        <taxon>Polyopisthocotylea</taxon>
        <taxon>Polystomatidea</taxon>
        <taxon>Polystomatidae</taxon>
        <taxon>Protopolystoma</taxon>
    </lineage>
</organism>
<comment type="caution">
    <text evidence="2">The sequence shown here is derived from an EMBL/GenBank/DDBJ whole genome shotgun (WGS) entry which is preliminary data.</text>
</comment>
<evidence type="ECO:0000313" key="3">
    <source>
        <dbReference type="Proteomes" id="UP000784294"/>
    </source>
</evidence>
<reference evidence="2" key="1">
    <citation type="submission" date="2018-11" db="EMBL/GenBank/DDBJ databases">
        <authorList>
            <consortium name="Pathogen Informatics"/>
        </authorList>
    </citation>
    <scope>NUCLEOTIDE SEQUENCE</scope>
</reference>
<protein>
    <submittedName>
        <fullName evidence="2">Uncharacterized protein</fullName>
    </submittedName>
</protein>
<dbReference type="OrthoDB" id="6245987at2759"/>
<dbReference type="EMBL" id="CAAALY010066473">
    <property type="protein sequence ID" value="VEL24204.1"/>
    <property type="molecule type" value="Genomic_DNA"/>
</dbReference>
<evidence type="ECO:0000256" key="1">
    <source>
        <dbReference type="SAM" id="MobiDB-lite"/>
    </source>
</evidence>
<keyword evidence="3" id="KW-1185">Reference proteome</keyword>
<proteinExistence type="predicted"/>
<sequence length="181" mass="19353">MSGEADDSTPAKKKKKKDGLTTPSKGRGSSDAKSQDNTAPAFDRIPLPQLSEAYLEVRQAMNRELSSIFKPLTKSSSDASDQTSVGTELSTSLHSKTSVVLYTVCNAQTGESMLALRRGGMACAAFSDDASIMAAGLGSGRIRIWSLGPSSLLTMLPPDQLAMLDKDDQNIKAKMLYDEDE</sequence>
<accession>A0A3S5AAK8</accession>
<feature type="region of interest" description="Disordered" evidence="1">
    <location>
        <begin position="1"/>
        <end position="45"/>
    </location>
</feature>